<sequence length="82" mass="9490">MKPEEIIEMAMVEAEFVLHGKPSDEESELFVCTDKDIVRFYQLAIDAEMERCLSRADIALLGADRELRNRVFRAINKRGEET</sequence>
<proteinExistence type="predicted"/>
<accession>A0A6J5T7W2</accession>
<gene>
    <name evidence="1" type="ORF">UFOVP24_12</name>
</gene>
<dbReference type="EMBL" id="LR797817">
    <property type="protein sequence ID" value="CAB4240872.1"/>
    <property type="molecule type" value="Genomic_DNA"/>
</dbReference>
<name>A0A6J5T7W2_9CAUD</name>
<protein>
    <submittedName>
        <fullName evidence="1">Uncharacterized protein</fullName>
    </submittedName>
</protein>
<organism evidence="1">
    <name type="scientific">uncultured Caudovirales phage</name>
    <dbReference type="NCBI Taxonomy" id="2100421"/>
    <lineage>
        <taxon>Viruses</taxon>
        <taxon>Duplodnaviria</taxon>
        <taxon>Heunggongvirae</taxon>
        <taxon>Uroviricota</taxon>
        <taxon>Caudoviricetes</taxon>
        <taxon>Peduoviridae</taxon>
        <taxon>Maltschvirus</taxon>
        <taxon>Maltschvirus maltsch</taxon>
    </lineage>
</organism>
<evidence type="ECO:0000313" key="1">
    <source>
        <dbReference type="EMBL" id="CAB4240872.1"/>
    </source>
</evidence>
<reference evidence="1" key="1">
    <citation type="submission" date="2020-05" db="EMBL/GenBank/DDBJ databases">
        <authorList>
            <person name="Chiriac C."/>
            <person name="Salcher M."/>
            <person name="Ghai R."/>
            <person name="Kavagutti S V."/>
        </authorList>
    </citation>
    <scope>NUCLEOTIDE SEQUENCE</scope>
</reference>